<name>A0A6N3CWP4_9ACTN</name>
<evidence type="ECO:0000313" key="2">
    <source>
        <dbReference type="EMBL" id="VYU21446.1"/>
    </source>
</evidence>
<feature type="transmembrane region" description="Helical" evidence="1">
    <location>
        <begin position="7"/>
        <end position="28"/>
    </location>
</feature>
<proteinExistence type="predicted"/>
<keyword evidence="1" id="KW-0472">Membrane</keyword>
<accession>A0A6N3CWP4</accession>
<evidence type="ECO:0000256" key="1">
    <source>
        <dbReference type="SAM" id="Phobius"/>
    </source>
</evidence>
<dbReference type="EMBL" id="CACRTW010000032">
    <property type="protein sequence ID" value="VYU21446.1"/>
    <property type="molecule type" value="Genomic_DNA"/>
</dbReference>
<evidence type="ECO:0008006" key="3">
    <source>
        <dbReference type="Google" id="ProtNLM"/>
    </source>
</evidence>
<sequence length="72" mass="7907">MEQLTQIVTSFENLMIAGGSLFALWGVYNLLEEKTKGRPGHGTEWWQVLAGVFIAGCGVSHIISQLFNGIIQ</sequence>
<reference evidence="2" key="1">
    <citation type="submission" date="2019-11" db="EMBL/GenBank/DDBJ databases">
        <authorList>
            <person name="Feng L."/>
        </authorList>
    </citation>
    <scope>NUCLEOTIDE SEQUENCE</scope>
    <source>
        <strain evidence="2">CaerofaciensLFYP39</strain>
    </source>
</reference>
<feature type="transmembrane region" description="Helical" evidence="1">
    <location>
        <begin position="48"/>
        <end position="71"/>
    </location>
</feature>
<protein>
    <recommendedName>
        <fullName evidence="3">Maff2 family protein</fullName>
    </recommendedName>
</protein>
<dbReference type="RefSeq" id="WP_118334576.1">
    <property type="nucleotide sequence ID" value="NZ_CACRTW010000032.1"/>
</dbReference>
<dbReference type="AlphaFoldDB" id="A0A6N3CWP4"/>
<gene>
    <name evidence="2" type="ORF">CALFYP39_01714</name>
</gene>
<organism evidence="2">
    <name type="scientific">Collinsella aerofaciens</name>
    <dbReference type="NCBI Taxonomy" id="74426"/>
    <lineage>
        <taxon>Bacteria</taxon>
        <taxon>Bacillati</taxon>
        <taxon>Actinomycetota</taxon>
        <taxon>Coriobacteriia</taxon>
        <taxon>Coriobacteriales</taxon>
        <taxon>Coriobacteriaceae</taxon>
        <taxon>Collinsella</taxon>
    </lineage>
</organism>
<keyword evidence="1" id="KW-0812">Transmembrane</keyword>
<keyword evidence="1" id="KW-1133">Transmembrane helix</keyword>